<dbReference type="PROSITE" id="PS50110">
    <property type="entry name" value="RESPONSE_REGULATORY"/>
    <property type="match status" value="1"/>
</dbReference>
<dbReference type="CDD" id="cd17536">
    <property type="entry name" value="REC_YesN-like"/>
    <property type="match status" value="1"/>
</dbReference>
<dbReference type="InterPro" id="IPR001789">
    <property type="entry name" value="Sig_transdc_resp-reg_receiver"/>
</dbReference>
<sequence length="542" mass="63082">MLKVMIVDDEFYFREALKISLLWEELGLEICGEAKNGKEALQKIQDLNPDITIVDINMPIMDGLEFAKKVKEKKINTKILILTGHSEFGYAKQAVSLGVCNYLLKPVNEDELTNCLCEMKADIEKEVNIKVEVEKLKEQVKENIPLLKEKFLNDLVQGNSVIKSEEVFNKIKYLKMNMLSEYYRVAVIEVDYDENREWTDEDKQLWIFAVKNITEEILQEHFEFEMCYDSDDRLCIILCLNGDEEDSLIEDKFEKVRVLVDKYFSFSISIGIGNRKRDIFDVTSSYKESIIALKNKLTVGSNKVILYSSVDDLELKLNLFTAEHRSQLLLSMRTGNSEEIKMILTNIFKDVRGKNIHYEILLVVCVEIMSVCMEIIAEMGISFKDIFPKDELNVLEEIQLKQSIDEMESWVNRKFTDAVEYIKKNKNTKASQLIEKVKKYILDNYQDDELDINKMAKNLFVNYGHLCFIFKRETGITINEYLTKFRIKKAKELFDSGNQLVVSVAKKVGYADANYFGKCFKKYYGLAPSKYIENVSQKKYQK</sequence>
<evidence type="ECO:0000256" key="9">
    <source>
        <dbReference type="ARBA" id="ARBA00024867"/>
    </source>
</evidence>
<evidence type="ECO:0000256" key="6">
    <source>
        <dbReference type="ARBA" id="ARBA00023015"/>
    </source>
</evidence>
<dbReference type="EMBL" id="ATAY01000088">
    <property type="protein sequence ID" value="EPR09397.1"/>
    <property type="molecule type" value="Genomic_DNA"/>
</dbReference>
<feature type="domain" description="Response regulatory" evidence="12">
    <location>
        <begin position="3"/>
        <end position="120"/>
    </location>
</feature>
<gene>
    <name evidence="13" type="ORF">L323_16960</name>
</gene>
<evidence type="ECO:0000259" key="11">
    <source>
        <dbReference type="PROSITE" id="PS01124"/>
    </source>
</evidence>
<dbReference type="SMART" id="SM00342">
    <property type="entry name" value="HTH_ARAC"/>
    <property type="match status" value="1"/>
</dbReference>
<dbReference type="InterPro" id="IPR018060">
    <property type="entry name" value="HTH_AraC"/>
</dbReference>
<dbReference type="PANTHER" id="PTHR42713">
    <property type="entry name" value="HISTIDINE KINASE-RELATED"/>
    <property type="match status" value="1"/>
</dbReference>
<evidence type="ECO:0000313" key="14">
    <source>
        <dbReference type="Proteomes" id="UP000016860"/>
    </source>
</evidence>
<dbReference type="InterPro" id="IPR041522">
    <property type="entry name" value="CdaR_GGDEF"/>
</dbReference>
<evidence type="ECO:0000256" key="8">
    <source>
        <dbReference type="ARBA" id="ARBA00023163"/>
    </source>
</evidence>
<dbReference type="SMART" id="SM00448">
    <property type="entry name" value="REC"/>
    <property type="match status" value="1"/>
</dbReference>
<dbReference type="PRINTS" id="PR00032">
    <property type="entry name" value="HTHARAC"/>
</dbReference>
<evidence type="ECO:0000256" key="2">
    <source>
        <dbReference type="ARBA" id="ARBA00018672"/>
    </source>
</evidence>
<dbReference type="GO" id="GO:0005737">
    <property type="term" value="C:cytoplasm"/>
    <property type="evidence" value="ECO:0007669"/>
    <property type="project" value="UniProtKB-SubCell"/>
</dbReference>
<proteinExistence type="predicted"/>
<dbReference type="InterPro" id="IPR051552">
    <property type="entry name" value="HptR"/>
</dbReference>
<evidence type="ECO:0000256" key="3">
    <source>
        <dbReference type="ARBA" id="ARBA00022490"/>
    </source>
</evidence>
<keyword evidence="7" id="KW-0238">DNA-binding</keyword>
<feature type="domain" description="HTH araC/xylS-type" evidence="11">
    <location>
        <begin position="435"/>
        <end position="534"/>
    </location>
</feature>
<dbReference type="SUPFAM" id="SSF52172">
    <property type="entry name" value="CheY-like"/>
    <property type="match status" value="1"/>
</dbReference>
<dbReference type="PATRIC" id="fig|1330534.3.peg.3364"/>
<keyword evidence="6" id="KW-0805">Transcription regulation</keyword>
<comment type="subcellular location">
    <subcellularLocation>
        <location evidence="1">Cytoplasm</location>
    </subcellularLocation>
</comment>
<dbReference type="RefSeq" id="WP_020816792.1">
    <property type="nucleotide sequence ID" value="NZ_ATAY01000088.1"/>
</dbReference>
<evidence type="ECO:0000256" key="7">
    <source>
        <dbReference type="ARBA" id="ARBA00023125"/>
    </source>
</evidence>
<comment type="caution">
    <text evidence="13">The sequence shown here is derived from an EMBL/GenBank/DDBJ whole genome shotgun (WGS) entry which is preliminary data.</text>
</comment>
<protein>
    <recommendedName>
        <fullName evidence="2">Stage 0 sporulation protein A homolog</fullName>
    </recommendedName>
</protein>
<dbReference type="GO" id="GO:0000160">
    <property type="term" value="P:phosphorelay signal transduction system"/>
    <property type="evidence" value="ECO:0007669"/>
    <property type="project" value="UniProtKB-KW"/>
</dbReference>
<dbReference type="Gene3D" id="3.40.50.2300">
    <property type="match status" value="1"/>
</dbReference>
<keyword evidence="4 10" id="KW-0597">Phosphoprotein</keyword>
<dbReference type="Gene3D" id="1.10.10.60">
    <property type="entry name" value="Homeodomain-like"/>
    <property type="match status" value="2"/>
</dbReference>
<evidence type="ECO:0000256" key="5">
    <source>
        <dbReference type="ARBA" id="ARBA00023012"/>
    </source>
</evidence>
<dbReference type="Proteomes" id="UP000016860">
    <property type="component" value="Unassembled WGS sequence"/>
</dbReference>
<evidence type="ECO:0000256" key="1">
    <source>
        <dbReference type="ARBA" id="ARBA00004496"/>
    </source>
</evidence>
<keyword evidence="3" id="KW-0963">Cytoplasm</keyword>
<dbReference type="STRING" id="1330534.L323_16960"/>
<comment type="function">
    <text evidence="9">May play the central regulatory role in sporulation. It may be an element of the effector pathway responsible for the activation of sporulation genes in response to nutritional stress. Spo0A may act in concert with spo0H (a sigma factor) to control the expression of some genes that are critical to the sporulation process.</text>
</comment>
<dbReference type="Pfam" id="PF00072">
    <property type="entry name" value="Response_reg"/>
    <property type="match status" value="1"/>
</dbReference>
<evidence type="ECO:0000259" key="12">
    <source>
        <dbReference type="PROSITE" id="PS50110"/>
    </source>
</evidence>
<dbReference type="InterPro" id="IPR020449">
    <property type="entry name" value="Tscrpt_reg_AraC-type_HTH"/>
</dbReference>
<feature type="modified residue" description="4-aspartylphosphate" evidence="10">
    <location>
        <position position="55"/>
    </location>
</feature>
<dbReference type="AlphaFoldDB" id="U4QXW9"/>
<dbReference type="Pfam" id="PF17853">
    <property type="entry name" value="GGDEF_2"/>
    <property type="match status" value="1"/>
</dbReference>
<evidence type="ECO:0000313" key="13">
    <source>
        <dbReference type="EMBL" id="EPR09397.1"/>
    </source>
</evidence>
<reference evidence="13 14" key="1">
    <citation type="journal article" date="2013" name="Genome Announc.">
        <title>Draft Genome Sequence of the Cellulolytic Bacterium Clostridium papyrosolvens C7 (ATCC 700395).</title>
        <authorList>
            <person name="Zepeda V."/>
            <person name="Dassa B."/>
            <person name="Borovok I."/>
            <person name="Lamed R."/>
            <person name="Bayer E.A."/>
            <person name="Cate J.H."/>
        </authorList>
    </citation>
    <scope>NUCLEOTIDE SEQUENCE [LARGE SCALE GENOMIC DNA]</scope>
    <source>
        <strain evidence="13 14">C7</strain>
    </source>
</reference>
<dbReference type="Pfam" id="PF12833">
    <property type="entry name" value="HTH_18"/>
    <property type="match status" value="1"/>
</dbReference>
<organism evidence="13 14">
    <name type="scientific">Ruminiclostridium papyrosolvens C7</name>
    <dbReference type="NCBI Taxonomy" id="1330534"/>
    <lineage>
        <taxon>Bacteria</taxon>
        <taxon>Bacillati</taxon>
        <taxon>Bacillota</taxon>
        <taxon>Clostridia</taxon>
        <taxon>Eubacteriales</taxon>
        <taxon>Oscillospiraceae</taxon>
        <taxon>Ruminiclostridium</taxon>
    </lineage>
</organism>
<evidence type="ECO:0000256" key="10">
    <source>
        <dbReference type="PROSITE-ProRule" id="PRU00169"/>
    </source>
</evidence>
<dbReference type="InterPro" id="IPR009057">
    <property type="entry name" value="Homeodomain-like_sf"/>
</dbReference>
<dbReference type="OrthoDB" id="9794370at2"/>
<evidence type="ECO:0000256" key="4">
    <source>
        <dbReference type="ARBA" id="ARBA00022553"/>
    </source>
</evidence>
<dbReference type="GO" id="GO:0043565">
    <property type="term" value="F:sequence-specific DNA binding"/>
    <property type="evidence" value="ECO:0007669"/>
    <property type="project" value="InterPro"/>
</dbReference>
<dbReference type="SUPFAM" id="SSF46689">
    <property type="entry name" value="Homeodomain-like"/>
    <property type="match status" value="2"/>
</dbReference>
<dbReference type="GO" id="GO:0003700">
    <property type="term" value="F:DNA-binding transcription factor activity"/>
    <property type="evidence" value="ECO:0007669"/>
    <property type="project" value="InterPro"/>
</dbReference>
<dbReference type="InterPro" id="IPR011006">
    <property type="entry name" value="CheY-like_superfamily"/>
</dbReference>
<keyword evidence="5" id="KW-0902">Two-component regulatory system</keyword>
<accession>U4QXW9</accession>
<keyword evidence="8" id="KW-0804">Transcription</keyword>
<dbReference type="PANTHER" id="PTHR42713:SF3">
    <property type="entry name" value="TRANSCRIPTIONAL REGULATORY PROTEIN HPTR"/>
    <property type="match status" value="1"/>
</dbReference>
<dbReference type="PROSITE" id="PS01124">
    <property type="entry name" value="HTH_ARAC_FAMILY_2"/>
    <property type="match status" value="1"/>
</dbReference>
<name>U4QXW9_9FIRM</name>